<evidence type="ECO:0000256" key="2">
    <source>
        <dbReference type="ARBA" id="ARBA00005594"/>
    </source>
</evidence>
<dbReference type="PROSITE" id="PS00178">
    <property type="entry name" value="AA_TRNA_LIGASE_I"/>
    <property type="match status" value="1"/>
</dbReference>
<evidence type="ECO:0000256" key="4">
    <source>
        <dbReference type="ARBA" id="ARBA00022598"/>
    </source>
</evidence>
<dbReference type="Gene3D" id="1.10.240.10">
    <property type="entry name" value="Tyrosyl-Transfer RNA Synthetase"/>
    <property type="match status" value="1"/>
</dbReference>
<feature type="compositionally biased region" description="Low complexity" evidence="13">
    <location>
        <begin position="28"/>
        <end position="61"/>
    </location>
</feature>
<dbReference type="GO" id="GO:0005524">
    <property type="term" value="F:ATP binding"/>
    <property type="evidence" value="ECO:0007669"/>
    <property type="project" value="UniProtKB-KW"/>
</dbReference>
<dbReference type="SUPFAM" id="SSF52374">
    <property type="entry name" value="Nucleotidylyl transferase"/>
    <property type="match status" value="1"/>
</dbReference>
<comment type="subcellular location">
    <subcellularLocation>
        <location evidence="1">Mitochondrion matrix</location>
    </subcellularLocation>
</comment>
<keyword evidence="7 12" id="KW-0648">Protein biosynthesis</keyword>
<keyword evidence="5 12" id="KW-0547">Nucleotide-binding</keyword>
<dbReference type="EMBL" id="LN483166">
    <property type="protein sequence ID" value="CED84422.1"/>
    <property type="molecule type" value="Genomic_DNA"/>
</dbReference>
<dbReference type="NCBIfam" id="TIGR00233">
    <property type="entry name" value="trpS"/>
    <property type="match status" value="1"/>
</dbReference>
<dbReference type="InterPro" id="IPR050203">
    <property type="entry name" value="Trp-tRNA_synthetase"/>
</dbReference>
<dbReference type="PRINTS" id="PR01039">
    <property type="entry name" value="TRNASYNTHTRP"/>
</dbReference>
<evidence type="ECO:0000256" key="7">
    <source>
        <dbReference type="ARBA" id="ARBA00022917"/>
    </source>
</evidence>
<evidence type="ECO:0000256" key="3">
    <source>
        <dbReference type="ARBA" id="ARBA00013161"/>
    </source>
</evidence>
<keyword evidence="8 12" id="KW-0030">Aminoacyl-tRNA synthetase</keyword>
<dbReference type="FunFam" id="1.10.240.10:FF:000002">
    <property type="entry name" value="Tryptophan--tRNA ligase"/>
    <property type="match status" value="1"/>
</dbReference>
<evidence type="ECO:0000256" key="8">
    <source>
        <dbReference type="ARBA" id="ARBA00023146"/>
    </source>
</evidence>
<dbReference type="InterPro" id="IPR014729">
    <property type="entry name" value="Rossmann-like_a/b/a_fold"/>
</dbReference>
<evidence type="ECO:0000256" key="12">
    <source>
        <dbReference type="RuleBase" id="RU363036"/>
    </source>
</evidence>
<evidence type="ECO:0000256" key="10">
    <source>
        <dbReference type="ARBA" id="ARBA00049929"/>
    </source>
</evidence>
<keyword evidence="6 12" id="KW-0067">ATP-binding</keyword>
<dbReference type="InterPro" id="IPR024109">
    <property type="entry name" value="Trp-tRNA-ligase_bac-type"/>
</dbReference>
<dbReference type="CDD" id="cd00806">
    <property type="entry name" value="TrpRS_core"/>
    <property type="match status" value="1"/>
</dbReference>
<name>A0A0F7SQC4_PHARH</name>
<dbReference type="Gene3D" id="3.40.50.620">
    <property type="entry name" value="HUPs"/>
    <property type="match status" value="1"/>
</dbReference>
<dbReference type="InterPro" id="IPR001412">
    <property type="entry name" value="aa-tRNA-synth_I_CS"/>
</dbReference>
<reference evidence="14" key="1">
    <citation type="submission" date="2014-08" db="EMBL/GenBank/DDBJ databases">
        <authorList>
            <person name="Sharma Rahul"/>
            <person name="Thines Marco"/>
        </authorList>
    </citation>
    <scope>NUCLEOTIDE SEQUENCE</scope>
</reference>
<sequence>MFPVRPVVYQTAGRLSTLRSLPALNRRSCPSGSTRPSSSSSSSTSSSSPSPSPSFSSSPSTANQGSDQPLLKKLRKRDHKHPEVIFSGIQPSGQIHLGNYLGALSTWVNIQSTAPLSTEIYYSLVGLHAITLPKDPVKLVEGRREMLATLLACGIDVERSCLYFQDMVPQHAELAWILNCITPVNKLKNMTTWKSKIATFKNSADEESISETDLHLGLFAYPVLQAADILLYKATMIPVGEDQQQHLELAREIADTFNHRFSPKNKPFFPAPQALITPSKRILSLRNASEKMSKSAPHASSRIHLTDSSSMIQSKLRSAITDSLPGITFDPVCRPGVSNLLTILAACQSTPTNEVSPAEIAGGYGNMSMKDFKLEVADAVESRIGPIRSELDRLMQNGLEGGEEYLRDVARKGAERAERRASVVLAQAKELVGLGSI</sequence>
<keyword evidence="4 12" id="KW-0436">Ligase</keyword>
<organism evidence="14">
    <name type="scientific">Phaffia rhodozyma</name>
    <name type="common">Yeast</name>
    <name type="synonym">Xanthophyllomyces dendrorhous</name>
    <dbReference type="NCBI Taxonomy" id="264483"/>
    <lineage>
        <taxon>Eukaryota</taxon>
        <taxon>Fungi</taxon>
        <taxon>Dikarya</taxon>
        <taxon>Basidiomycota</taxon>
        <taxon>Agaricomycotina</taxon>
        <taxon>Tremellomycetes</taxon>
        <taxon>Cystofilobasidiales</taxon>
        <taxon>Mrakiaceae</taxon>
        <taxon>Phaffia</taxon>
    </lineage>
</organism>
<dbReference type="InterPro" id="IPR002305">
    <property type="entry name" value="aa-tRNA-synth_Ic"/>
</dbReference>
<comment type="catalytic activity">
    <reaction evidence="10">
        <text>tRNA(Trp) + L-tryptophan + ATP = L-tryptophyl-tRNA(Trp) + AMP + diphosphate + H(+)</text>
        <dbReference type="Rhea" id="RHEA:24080"/>
        <dbReference type="Rhea" id="RHEA-COMP:9671"/>
        <dbReference type="Rhea" id="RHEA-COMP:9705"/>
        <dbReference type="ChEBI" id="CHEBI:15378"/>
        <dbReference type="ChEBI" id="CHEBI:30616"/>
        <dbReference type="ChEBI" id="CHEBI:33019"/>
        <dbReference type="ChEBI" id="CHEBI:57912"/>
        <dbReference type="ChEBI" id="CHEBI:78442"/>
        <dbReference type="ChEBI" id="CHEBI:78535"/>
        <dbReference type="ChEBI" id="CHEBI:456215"/>
        <dbReference type="EC" id="6.1.1.2"/>
    </reaction>
</comment>
<accession>A0A0F7SQC4</accession>
<dbReference type="Pfam" id="PF00579">
    <property type="entry name" value="tRNA-synt_1b"/>
    <property type="match status" value="1"/>
</dbReference>
<dbReference type="GO" id="GO:0005759">
    <property type="term" value="C:mitochondrial matrix"/>
    <property type="evidence" value="ECO:0007669"/>
    <property type="project" value="UniProtKB-SubCell"/>
</dbReference>
<evidence type="ECO:0000256" key="1">
    <source>
        <dbReference type="ARBA" id="ARBA00004305"/>
    </source>
</evidence>
<evidence type="ECO:0000256" key="6">
    <source>
        <dbReference type="ARBA" id="ARBA00022840"/>
    </source>
</evidence>
<evidence type="ECO:0000256" key="13">
    <source>
        <dbReference type="SAM" id="MobiDB-lite"/>
    </source>
</evidence>
<proteinExistence type="inferred from homology"/>
<dbReference type="PANTHER" id="PTHR43766">
    <property type="entry name" value="TRYPTOPHAN--TRNA LIGASE, MITOCHONDRIAL"/>
    <property type="match status" value="1"/>
</dbReference>
<dbReference type="HAMAP" id="MF_00140_B">
    <property type="entry name" value="Trp_tRNA_synth_B"/>
    <property type="match status" value="1"/>
</dbReference>
<dbReference type="GO" id="GO:0004830">
    <property type="term" value="F:tryptophan-tRNA ligase activity"/>
    <property type="evidence" value="ECO:0007669"/>
    <property type="project" value="UniProtKB-EC"/>
</dbReference>
<dbReference type="EC" id="6.1.1.2" evidence="3"/>
<protein>
    <recommendedName>
        <fullName evidence="11">Tryptophan--tRNA ligase, mitochondrial</fullName>
        <ecNumber evidence="3">6.1.1.2</ecNumber>
    </recommendedName>
    <alternativeName>
        <fullName evidence="9">Tryptophanyl-tRNA synthetase</fullName>
    </alternativeName>
</protein>
<dbReference type="AlphaFoldDB" id="A0A0F7SQC4"/>
<dbReference type="PANTHER" id="PTHR43766:SF1">
    <property type="entry name" value="TRYPTOPHAN--TRNA LIGASE, MITOCHONDRIAL"/>
    <property type="match status" value="1"/>
</dbReference>
<dbReference type="InterPro" id="IPR002306">
    <property type="entry name" value="Trp-tRNA-ligase"/>
</dbReference>
<evidence type="ECO:0000313" key="14">
    <source>
        <dbReference type="EMBL" id="CED84422.1"/>
    </source>
</evidence>
<comment type="similarity">
    <text evidence="2 12">Belongs to the class-I aminoacyl-tRNA synthetase family.</text>
</comment>
<evidence type="ECO:0000256" key="9">
    <source>
        <dbReference type="ARBA" id="ARBA00030268"/>
    </source>
</evidence>
<evidence type="ECO:0000256" key="11">
    <source>
        <dbReference type="ARBA" id="ARBA00069760"/>
    </source>
</evidence>
<feature type="region of interest" description="Disordered" evidence="13">
    <location>
        <begin position="20"/>
        <end position="68"/>
    </location>
</feature>
<evidence type="ECO:0000256" key="5">
    <source>
        <dbReference type="ARBA" id="ARBA00022741"/>
    </source>
</evidence>
<dbReference type="GO" id="GO:0070183">
    <property type="term" value="P:mitochondrial tryptophanyl-tRNA aminoacylation"/>
    <property type="evidence" value="ECO:0007669"/>
    <property type="project" value="TreeGrafter"/>
</dbReference>
<dbReference type="FunFam" id="3.40.50.620:FF:000082">
    <property type="entry name" value="MSW1p Mitochondrial tryptophanyl-tRNA synthetase"/>
    <property type="match status" value="1"/>
</dbReference>